<dbReference type="EMBL" id="GL883122">
    <property type="protein sequence ID" value="EGG03795.1"/>
    <property type="molecule type" value="Genomic_DNA"/>
</dbReference>
<proteinExistence type="predicted"/>
<dbReference type="Proteomes" id="UP000001072">
    <property type="component" value="Unassembled WGS sequence"/>
</dbReference>
<evidence type="ECO:0000313" key="2">
    <source>
        <dbReference type="EMBL" id="EGG03795.1"/>
    </source>
</evidence>
<reference evidence="3" key="1">
    <citation type="journal article" date="2011" name="Proc. Natl. Acad. Sci. U.S.A.">
        <title>Obligate biotrophy features unraveled by the genomic analysis of rust fungi.</title>
        <authorList>
            <person name="Duplessis S."/>
            <person name="Cuomo C.A."/>
            <person name="Lin Y.-C."/>
            <person name="Aerts A."/>
            <person name="Tisserant E."/>
            <person name="Veneault-Fourrey C."/>
            <person name="Joly D.L."/>
            <person name="Hacquard S."/>
            <person name="Amselem J."/>
            <person name="Cantarel B.L."/>
            <person name="Chiu R."/>
            <person name="Coutinho P.M."/>
            <person name="Feau N."/>
            <person name="Field M."/>
            <person name="Frey P."/>
            <person name="Gelhaye E."/>
            <person name="Goldberg J."/>
            <person name="Grabherr M.G."/>
            <person name="Kodira C.D."/>
            <person name="Kohler A."/>
            <person name="Kuees U."/>
            <person name="Lindquist E.A."/>
            <person name="Lucas S.M."/>
            <person name="Mago R."/>
            <person name="Mauceli E."/>
            <person name="Morin E."/>
            <person name="Murat C."/>
            <person name="Pangilinan J.L."/>
            <person name="Park R."/>
            <person name="Pearson M."/>
            <person name="Quesneville H."/>
            <person name="Rouhier N."/>
            <person name="Sakthikumar S."/>
            <person name="Salamov A.A."/>
            <person name="Schmutz J."/>
            <person name="Selles B."/>
            <person name="Shapiro H."/>
            <person name="Tanguay P."/>
            <person name="Tuskan G.A."/>
            <person name="Henrissat B."/>
            <person name="Van de Peer Y."/>
            <person name="Rouze P."/>
            <person name="Ellis J.G."/>
            <person name="Dodds P.N."/>
            <person name="Schein J.E."/>
            <person name="Zhong S."/>
            <person name="Hamelin R.C."/>
            <person name="Grigoriev I.V."/>
            <person name="Szabo L.J."/>
            <person name="Martin F."/>
        </authorList>
    </citation>
    <scope>NUCLEOTIDE SEQUENCE [LARGE SCALE GENOMIC DNA]</scope>
    <source>
        <strain evidence="3">98AG31 / pathotype 3-4-7</strain>
    </source>
</reference>
<dbReference type="GeneID" id="18923627"/>
<evidence type="ECO:0000256" key="1">
    <source>
        <dbReference type="SAM" id="MobiDB-lite"/>
    </source>
</evidence>
<dbReference type="OrthoDB" id="10517831at2759"/>
<dbReference type="KEGG" id="mlr:MELLADRAFT_109010"/>
<gene>
    <name evidence="2" type="ORF">MELLADRAFT_109010</name>
</gene>
<dbReference type="InParanoid" id="F4RV13"/>
<feature type="compositionally biased region" description="Low complexity" evidence="1">
    <location>
        <begin position="179"/>
        <end position="188"/>
    </location>
</feature>
<dbReference type="VEuPathDB" id="FungiDB:MELLADRAFT_109010"/>
<sequence>MPHNHASNLSIRSPIKTNRPRSSSLPKSYVMPAGQTSSENDPVYARLKRGIIPAKTRPQSPYRTEMPEGYVPLAAMPKNRQSPLYPISQDIMDEEYVPLAAMSRNNRLASIRKGKQTSFRQNNASSIYNEDSIPNPTLPDQLSDLPSPPSTGSSHSSDHLSGMINDFPSVPAPQPVPSPTNSSTSRTSRISRRESILRQFPTVPAPPQVALPQLPGKRRYSSLGNIGQVSELHQALNPENIMNTGYAHQPKEFVKIEDYYVELFSEIPKVKRNSSFSLVRKLSGSFRKMFKHGKDGKY</sequence>
<dbReference type="HOGENOM" id="CLU_934077_0_0_1"/>
<feature type="region of interest" description="Disordered" evidence="1">
    <location>
        <begin position="126"/>
        <end position="191"/>
    </location>
</feature>
<feature type="region of interest" description="Disordered" evidence="1">
    <location>
        <begin position="1"/>
        <end position="44"/>
    </location>
</feature>
<protein>
    <submittedName>
        <fullName evidence="2">Uncharacterized protein</fullName>
    </submittedName>
</protein>
<feature type="compositionally biased region" description="Low complexity" evidence="1">
    <location>
        <begin position="138"/>
        <end position="162"/>
    </location>
</feature>
<feature type="compositionally biased region" description="Polar residues" evidence="1">
    <location>
        <begin position="1"/>
        <end position="11"/>
    </location>
</feature>
<evidence type="ECO:0000313" key="3">
    <source>
        <dbReference type="Proteomes" id="UP000001072"/>
    </source>
</evidence>
<accession>F4RV13</accession>
<dbReference type="RefSeq" id="XP_007412909.1">
    <property type="nucleotide sequence ID" value="XM_007412847.1"/>
</dbReference>
<dbReference type="AlphaFoldDB" id="F4RV13"/>
<name>F4RV13_MELLP</name>
<feature type="compositionally biased region" description="Polar residues" evidence="1">
    <location>
        <begin position="126"/>
        <end position="135"/>
    </location>
</feature>
<organism evidence="3">
    <name type="scientific">Melampsora larici-populina (strain 98AG31 / pathotype 3-4-7)</name>
    <name type="common">Poplar leaf rust fungus</name>
    <dbReference type="NCBI Taxonomy" id="747676"/>
    <lineage>
        <taxon>Eukaryota</taxon>
        <taxon>Fungi</taxon>
        <taxon>Dikarya</taxon>
        <taxon>Basidiomycota</taxon>
        <taxon>Pucciniomycotina</taxon>
        <taxon>Pucciniomycetes</taxon>
        <taxon>Pucciniales</taxon>
        <taxon>Melampsoraceae</taxon>
        <taxon>Melampsora</taxon>
    </lineage>
</organism>
<keyword evidence="3" id="KW-1185">Reference proteome</keyword>